<accession>A0A1I7WAR6</accession>
<proteinExistence type="predicted"/>
<protein>
    <submittedName>
        <fullName evidence="2">TIR domain-containing protein</fullName>
    </submittedName>
</protein>
<dbReference type="AlphaFoldDB" id="A0A1I7WAR6"/>
<dbReference type="WBParaSite" id="Hba_01790">
    <property type="protein sequence ID" value="Hba_01790"/>
    <property type="gene ID" value="Hba_01790"/>
</dbReference>
<organism evidence="1 2">
    <name type="scientific">Heterorhabditis bacteriophora</name>
    <name type="common">Entomopathogenic nematode worm</name>
    <dbReference type="NCBI Taxonomy" id="37862"/>
    <lineage>
        <taxon>Eukaryota</taxon>
        <taxon>Metazoa</taxon>
        <taxon>Ecdysozoa</taxon>
        <taxon>Nematoda</taxon>
        <taxon>Chromadorea</taxon>
        <taxon>Rhabditida</taxon>
        <taxon>Rhabditina</taxon>
        <taxon>Rhabditomorpha</taxon>
        <taxon>Strongyloidea</taxon>
        <taxon>Heterorhabditidae</taxon>
        <taxon>Heterorhabditis</taxon>
    </lineage>
</organism>
<reference evidence="2" key="1">
    <citation type="submission" date="2016-11" db="UniProtKB">
        <authorList>
            <consortium name="WormBaseParasite"/>
        </authorList>
    </citation>
    <scope>IDENTIFICATION</scope>
</reference>
<evidence type="ECO:0000313" key="1">
    <source>
        <dbReference type="Proteomes" id="UP000095283"/>
    </source>
</evidence>
<name>A0A1I7WAR6_HETBA</name>
<evidence type="ECO:0000313" key="2">
    <source>
        <dbReference type="WBParaSite" id="Hba_01790"/>
    </source>
</evidence>
<dbReference type="Proteomes" id="UP000095283">
    <property type="component" value="Unplaced"/>
</dbReference>
<sequence>MQSAERLFLVSSSFLEQQYSLECWEALLRERRSLLIMVRLQSRTNLKIDEYLPLPFKPIQDNSM</sequence>
<keyword evidence="1" id="KW-1185">Reference proteome</keyword>